<dbReference type="OrthoDB" id="240216at2759"/>
<protein>
    <submittedName>
        <fullName evidence="1">Uncharacterized protein</fullName>
    </submittedName>
</protein>
<evidence type="ECO:0000313" key="1">
    <source>
        <dbReference type="EMBL" id="GMH78400.1"/>
    </source>
</evidence>
<gene>
    <name evidence="1" type="ORF">TrLO_g6307</name>
</gene>
<name>A0A9W7B2J5_9STRA</name>
<comment type="caution">
    <text evidence="1">The sequence shown here is derived from an EMBL/GenBank/DDBJ whole genome shotgun (WGS) entry which is preliminary data.</text>
</comment>
<dbReference type="AlphaFoldDB" id="A0A9W7B2J5"/>
<organism evidence="1 2">
    <name type="scientific">Triparma laevis f. longispina</name>
    <dbReference type="NCBI Taxonomy" id="1714387"/>
    <lineage>
        <taxon>Eukaryota</taxon>
        <taxon>Sar</taxon>
        <taxon>Stramenopiles</taxon>
        <taxon>Ochrophyta</taxon>
        <taxon>Bolidophyceae</taxon>
        <taxon>Parmales</taxon>
        <taxon>Triparmaceae</taxon>
        <taxon>Triparma</taxon>
    </lineage>
</organism>
<sequence>MRTLGMALRDPEIAAAFQDPDFKDIAKKIQRDLTILIDPMESLKDDLEGNPKAAEVARTLLPKIQKLLAPTPPASSSPSTS</sequence>
<dbReference type="Proteomes" id="UP001165122">
    <property type="component" value="Unassembled WGS sequence"/>
</dbReference>
<evidence type="ECO:0000313" key="2">
    <source>
        <dbReference type="Proteomes" id="UP001165122"/>
    </source>
</evidence>
<dbReference type="EMBL" id="BRXW01000884">
    <property type="protein sequence ID" value="GMH78400.1"/>
    <property type="molecule type" value="Genomic_DNA"/>
</dbReference>
<dbReference type="Gene3D" id="1.10.260.100">
    <property type="match status" value="1"/>
</dbReference>
<keyword evidence="2" id="KW-1185">Reference proteome</keyword>
<reference evidence="2" key="1">
    <citation type="journal article" date="2023" name="Commun. Biol.">
        <title>Genome analysis of Parmales, the sister group of diatoms, reveals the evolutionary specialization of diatoms from phago-mixotrophs to photoautotrophs.</title>
        <authorList>
            <person name="Ban H."/>
            <person name="Sato S."/>
            <person name="Yoshikawa S."/>
            <person name="Yamada K."/>
            <person name="Nakamura Y."/>
            <person name="Ichinomiya M."/>
            <person name="Sato N."/>
            <person name="Blanc-Mathieu R."/>
            <person name="Endo H."/>
            <person name="Kuwata A."/>
            <person name="Ogata H."/>
        </authorList>
    </citation>
    <scope>NUCLEOTIDE SEQUENCE [LARGE SCALE GENOMIC DNA]</scope>
    <source>
        <strain evidence="2">NIES 3700</strain>
    </source>
</reference>
<proteinExistence type="predicted"/>
<accession>A0A9W7B2J5</accession>
<feature type="non-terminal residue" evidence="1">
    <location>
        <position position="81"/>
    </location>
</feature>